<evidence type="ECO:0000256" key="2">
    <source>
        <dbReference type="ARBA" id="ARBA00022475"/>
    </source>
</evidence>
<dbReference type="RefSeq" id="WP_377477732.1">
    <property type="nucleotide sequence ID" value="NZ_JBHLWO010000002.1"/>
</dbReference>
<keyword evidence="4 6" id="KW-1133">Transmembrane helix</keyword>
<evidence type="ECO:0000256" key="5">
    <source>
        <dbReference type="ARBA" id="ARBA00023136"/>
    </source>
</evidence>
<dbReference type="PROSITE" id="PS50850">
    <property type="entry name" value="MFS"/>
    <property type="match status" value="1"/>
</dbReference>
<evidence type="ECO:0000256" key="6">
    <source>
        <dbReference type="SAM" id="Phobius"/>
    </source>
</evidence>
<keyword evidence="5 6" id="KW-0472">Membrane</keyword>
<feature type="transmembrane region" description="Helical" evidence="6">
    <location>
        <begin position="12"/>
        <end position="36"/>
    </location>
</feature>
<evidence type="ECO:0000259" key="7">
    <source>
        <dbReference type="PROSITE" id="PS50850"/>
    </source>
</evidence>
<feature type="transmembrane region" description="Helical" evidence="6">
    <location>
        <begin position="170"/>
        <end position="190"/>
    </location>
</feature>
<proteinExistence type="predicted"/>
<evidence type="ECO:0000256" key="4">
    <source>
        <dbReference type="ARBA" id="ARBA00022989"/>
    </source>
</evidence>
<accession>A0ABV6HQ63</accession>
<evidence type="ECO:0000256" key="1">
    <source>
        <dbReference type="ARBA" id="ARBA00004651"/>
    </source>
</evidence>
<comment type="caution">
    <text evidence="8">The sequence shown here is derived from an EMBL/GenBank/DDBJ whole genome shotgun (WGS) entry which is preliminary data.</text>
</comment>
<dbReference type="Proteomes" id="UP001589774">
    <property type="component" value="Unassembled WGS sequence"/>
</dbReference>
<feature type="transmembrane region" description="Helical" evidence="6">
    <location>
        <begin position="347"/>
        <end position="367"/>
    </location>
</feature>
<reference evidence="8 9" key="1">
    <citation type="submission" date="2024-09" db="EMBL/GenBank/DDBJ databases">
        <authorList>
            <person name="Sun Q."/>
            <person name="Mori K."/>
        </authorList>
    </citation>
    <scope>NUCLEOTIDE SEQUENCE [LARGE SCALE GENOMIC DNA]</scope>
    <source>
        <strain evidence="8 9">CCM 7765</strain>
    </source>
</reference>
<feature type="transmembrane region" description="Helical" evidence="6">
    <location>
        <begin position="314"/>
        <end position="335"/>
    </location>
</feature>
<feature type="transmembrane region" description="Helical" evidence="6">
    <location>
        <begin position="56"/>
        <end position="75"/>
    </location>
</feature>
<feature type="transmembrane region" description="Helical" evidence="6">
    <location>
        <begin position="109"/>
        <end position="130"/>
    </location>
</feature>
<dbReference type="CDD" id="cd17324">
    <property type="entry name" value="MFS_NepI_like"/>
    <property type="match status" value="1"/>
</dbReference>
<dbReference type="Gene3D" id="1.20.1250.20">
    <property type="entry name" value="MFS general substrate transporter like domains"/>
    <property type="match status" value="2"/>
</dbReference>
<sequence>MSKLNKSGETAVQASMLPVYIVSVATFIIIFQGFMVAPLLPMLSEQFGTTVRHVSFIEPAYLLGYGLFTLVYASLSDRFGRFRIIVFSLFMFCLFTLSTAFVNGVNQMIFLRLLTGIGAAGVAPTTISWIGDSYPYEKRGHALGVFFGAMAGGTAFGATTGALITSLIGWQWLFAEVAAIGLAILVLILMQQKNIFGKTKAAVKKRDNIILSIQSILSTGRAKRTYLYVMFNGMFHSGIFAWLGYFFYKNYGLNEFQIGLALLGYGIPGLLLGPLLGRLADRYGRNKIIPVGLALSGITVLLLSQNFSLAASHVLVALLSLGFDLSHPLFAAIVTTFSSKKGIATGLFAFSLFTGYGLGSLVLSLIVNIGLDSAFQLFGASILIAAVCSIFVFRNEK</sequence>
<organism evidence="8 9">
    <name type="scientific">Olivibacter oleidegradans</name>
    <dbReference type="NCBI Taxonomy" id="760123"/>
    <lineage>
        <taxon>Bacteria</taxon>
        <taxon>Pseudomonadati</taxon>
        <taxon>Bacteroidota</taxon>
        <taxon>Sphingobacteriia</taxon>
        <taxon>Sphingobacteriales</taxon>
        <taxon>Sphingobacteriaceae</taxon>
        <taxon>Olivibacter</taxon>
    </lineage>
</organism>
<dbReference type="SUPFAM" id="SSF103473">
    <property type="entry name" value="MFS general substrate transporter"/>
    <property type="match status" value="1"/>
</dbReference>
<dbReference type="InterPro" id="IPR020846">
    <property type="entry name" value="MFS_dom"/>
</dbReference>
<evidence type="ECO:0000313" key="8">
    <source>
        <dbReference type="EMBL" id="MFC0320797.1"/>
    </source>
</evidence>
<dbReference type="InterPro" id="IPR036259">
    <property type="entry name" value="MFS_trans_sf"/>
</dbReference>
<dbReference type="EMBL" id="JBHLWO010000002">
    <property type="protein sequence ID" value="MFC0320797.1"/>
    <property type="molecule type" value="Genomic_DNA"/>
</dbReference>
<keyword evidence="2" id="KW-1003">Cell membrane</keyword>
<feature type="transmembrane region" description="Helical" evidence="6">
    <location>
        <begin position="288"/>
        <end position="308"/>
    </location>
</feature>
<keyword evidence="9" id="KW-1185">Reference proteome</keyword>
<dbReference type="InterPro" id="IPR050189">
    <property type="entry name" value="MFS_Efflux_Transporters"/>
</dbReference>
<keyword evidence="3 6" id="KW-0812">Transmembrane</keyword>
<evidence type="ECO:0000256" key="3">
    <source>
        <dbReference type="ARBA" id="ARBA00022692"/>
    </source>
</evidence>
<dbReference type="Pfam" id="PF07690">
    <property type="entry name" value="MFS_1"/>
    <property type="match status" value="1"/>
</dbReference>
<feature type="transmembrane region" description="Helical" evidence="6">
    <location>
        <begin position="142"/>
        <end position="164"/>
    </location>
</feature>
<comment type="subcellular location">
    <subcellularLocation>
        <location evidence="1">Cell membrane</location>
        <topology evidence="1">Multi-pass membrane protein</topology>
    </subcellularLocation>
</comment>
<dbReference type="PANTHER" id="PTHR43124">
    <property type="entry name" value="PURINE EFFLUX PUMP PBUE"/>
    <property type="match status" value="1"/>
</dbReference>
<feature type="domain" description="Major facilitator superfamily (MFS) profile" evidence="7">
    <location>
        <begin position="18"/>
        <end position="397"/>
    </location>
</feature>
<evidence type="ECO:0000313" key="9">
    <source>
        <dbReference type="Proteomes" id="UP001589774"/>
    </source>
</evidence>
<name>A0ABV6HQ63_9SPHI</name>
<feature type="transmembrane region" description="Helical" evidence="6">
    <location>
        <begin position="258"/>
        <end position="276"/>
    </location>
</feature>
<gene>
    <name evidence="8" type="ORF">ACFFI0_20900</name>
</gene>
<feature type="transmembrane region" description="Helical" evidence="6">
    <location>
        <begin position="373"/>
        <end position="393"/>
    </location>
</feature>
<dbReference type="InterPro" id="IPR011701">
    <property type="entry name" value="MFS"/>
</dbReference>
<feature type="transmembrane region" description="Helical" evidence="6">
    <location>
        <begin position="82"/>
        <end position="103"/>
    </location>
</feature>
<feature type="transmembrane region" description="Helical" evidence="6">
    <location>
        <begin position="226"/>
        <end position="246"/>
    </location>
</feature>
<protein>
    <submittedName>
        <fullName evidence="8">MFS transporter</fullName>
    </submittedName>
</protein>
<dbReference type="PANTHER" id="PTHR43124:SF3">
    <property type="entry name" value="CHLORAMPHENICOL EFFLUX PUMP RV0191"/>
    <property type="match status" value="1"/>
</dbReference>